<sequence>MSTLQDILNGETALSELISQNLESTLAEAGFEFELITESDDLDVDEIDLLVEDTFPKNEAESYKAGYLLDSTSNTLCISCKNKGVVVGVIIGSIREQDDFVDLHTLAVDKDFRDKKIGSMLLLALHDIAVELNISSMSLISSAAGKNFYRSFGFNEMALDAFETLLPFAPTLYAKKVTDFSKLNSEVYDTEDEDLAEDAEASEDDADSHAIVLSNDKKRLRPRFPFIENLERENKILHSLTKKDVHDKNGSISSLPNELCLTLP</sequence>
<proteinExistence type="predicted"/>
<keyword evidence="2" id="KW-0808">Transferase</keyword>
<evidence type="ECO:0000259" key="1">
    <source>
        <dbReference type="PROSITE" id="PS51186"/>
    </source>
</evidence>
<keyword evidence="3" id="KW-1185">Reference proteome</keyword>
<dbReference type="EMBL" id="CCSB01000003">
    <property type="protein sequence ID" value="CDZ78309.1"/>
    <property type="molecule type" value="Genomic_DNA"/>
</dbReference>
<dbReference type="OrthoDB" id="5638548at2"/>
<dbReference type="GO" id="GO:0016747">
    <property type="term" value="F:acyltransferase activity, transferring groups other than amino-acyl groups"/>
    <property type="evidence" value="ECO:0007669"/>
    <property type="project" value="InterPro"/>
</dbReference>
<dbReference type="AlphaFoldDB" id="A0A078L2H0"/>
<reference evidence="2 3" key="1">
    <citation type="submission" date="2014-06" db="EMBL/GenBank/DDBJ databases">
        <authorList>
            <person name="Urmite Genomes Urmite Genomes"/>
        </authorList>
    </citation>
    <scope>NUCLEOTIDE SEQUENCE [LARGE SCALE GENOMIC DNA]</scope>
</reference>
<dbReference type="PROSITE" id="PS51186">
    <property type="entry name" value="GNAT"/>
    <property type="match status" value="1"/>
</dbReference>
<dbReference type="SUPFAM" id="SSF55729">
    <property type="entry name" value="Acyl-CoA N-acyltransferases (Nat)"/>
    <property type="match status" value="1"/>
</dbReference>
<evidence type="ECO:0000313" key="2">
    <source>
        <dbReference type="EMBL" id="CDZ78309.1"/>
    </source>
</evidence>
<dbReference type="Pfam" id="PF00583">
    <property type="entry name" value="Acetyltransf_1"/>
    <property type="match status" value="1"/>
</dbReference>
<accession>A0A078L2H0</accession>
<dbReference type="Gene3D" id="3.40.630.30">
    <property type="match status" value="1"/>
</dbReference>
<dbReference type="RefSeq" id="WP_043874828.1">
    <property type="nucleotide sequence ID" value="NZ_CCVW01000003.1"/>
</dbReference>
<organism evidence="2 3">
    <name type="scientific">Legionella massiliensis</name>
    <dbReference type="NCBI Taxonomy" id="1034943"/>
    <lineage>
        <taxon>Bacteria</taxon>
        <taxon>Pseudomonadati</taxon>
        <taxon>Pseudomonadota</taxon>
        <taxon>Gammaproteobacteria</taxon>
        <taxon>Legionellales</taxon>
        <taxon>Legionellaceae</taxon>
        <taxon>Legionella</taxon>
    </lineage>
</organism>
<dbReference type="STRING" id="1034943.BN59_02619"/>
<dbReference type="InterPro" id="IPR016181">
    <property type="entry name" value="Acyl_CoA_acyltransferase"/>
</dbReference>
<dbReference type="Proteomes" id="UP000044071">
    <property type="component" value="Unassembled WGS sequence"/>
</dbReference>
<name>A0A078L2H0_9GAMM</name>
<dbReference type="CDD" id="cd04301">
    <property type="entry name" value="NAT_SF"/>
    <property type="match status" value="1"/>
</dbReference>
<gene>
    <name evidence="2" type="ORF">BN59_02619</name>
</gene>
<feature type="domain" description="N-acetyltransferase" evidence="1">
    <location>
        <begin position="34"/>
        <end position="178"/>
    </location>
</feature>
<protein>
    <submittedName>
        <fullName evidence="2">Ribosomal-protein-alanine acetyltransferase</fullName>
    </submittedName>
</protein>
<evidence type="ECO:0000313" key="3">
    <source>
        <dbReference type="Proteomes" id="UP000044071"/>
    </source>
</evidence>
<dbReference type="InterPro" id="IPR000182">
    <property type="entry name" value="GNAT_dom"/>
</dbReference>